<reference evidence="3 4" key="1">
    <citation type="submission" date="2016-10" db="EMBL/GenBank/DDBJ databases">
        <authorList>
            <person name="de Groot N.N."/>
        </authorList>
    </citation>
    <scope>NUCLEOTIDE SEQUENCE [LARGE SCALE GENOMIC DNA]</scope>
    <source>
        <strain evidence="3 4">LMG 18387</strain>
    </source>
</reference>
<dbReference type="STRING" id="29435.SAMN05216588_11299"/>
<evidence type="ECO:0000313" key="4">
    <source>
        <dbReference type="Proteomes" id="UP000198606"/>
    </source>
</evidence>
<dbReference type="RefSeq" id="WP_084307174.1">
    <property type="nucleotide sequence ID" value="NZ_FNDG01000012.1"/>
</dbReference>
<evidence type="ECO:0000256" key="2">
    <source>
        <dbReference type="ARBA" id="ARBA00022679"/>
    </source>
</evidence>
<protein>
    <recommendedName>
        <fullName evidence="5">Polymer biosynthesis protein, WecB/TagA/CpsF family</fullName>
    </recommendedName>
</protein>
<keyword evidence="1" id="KW-0328">Glycosyltransferase</keyword>
<dbReference type="InterPro" id="IPR004629">
    <property type="entry name" value="WecG_TagA_CpsF"/>
</dbReference>
<dbReference type="AlphaFoldDB" id="A0A1G8IGL4"/>
<proteinExistence type="predicted"/>
<evidence type="ECO:0008006" key="5">
    <source>
        <dbReference type="Google" id="ProtNLM"/>
    </source>
</evidence>
<evidence type="ECO:0000313" key="3">
    <source>
        <dbReference type="EMBL" id="SDI18054.1"/>
    </source>
</evidence>
<dbReference type="PANTHER" id="PTHR34136">
    <property type="match status" value="1"/>
</dbReference>
<dbReference type="GO" id="GO:0016758">
    <property type="term" value="F:hexosyltransferase activity"/>
    <property type="evidence" value="ECO:0007669"/>
    <property type="project" value="TreeGrafter"/>
</dbReference>
<dbReference type="Pfam" id="PF03808">
    <property type="entry name" value="Glyco_tran_WecG"/>
    <property type="match status" value="1"/>
</dbReference>
<keyword evidence="2" id="KW-0808">Transferase</keyword>
<dbReference type="CDD" id="cd06533">
    <property type="entry name" value="Glyco_transf_WecG_TagA"/>
    <property type="match status" value="1"/>
</dbReference>
<gene>
    <name evidence="3" type="ORF">SAMN05216588_11299</name>
</gene>
<dbReference type="Proteomes" id="UP000198606">
    <property type="component" value="Unassembled WGS sequence"/>
</dbReference>
<sequence length="265" mass="30168">MKTSQLKLHDPLIHKLKLLEEDDVTPLLDELSTPEKPTILGFLNQHGYNIVQNDSAARRHFLKVNYLLRDGIGVKLACSLNGLAPGANLNGTDFIPSLIQHLLESEHSDNYQLFAMGTSEPWVNLGASALFGDRKFHAIDGFQPTDRYLEFVQQHLQPEKIPLIVMGMGMPRQEEVAVTLQRDLGRPALMICGGAILDFAAQRFSRAPLVVRKFGMEWAYRLLMEPRRLFSRYIIGIPRFFYYIMRNGIERKVPVSEQGAYDRKS</sequence>
<dbReference type="PANTHER" id="PTHR34136:SF1">
    <property type="entry name" value="UDP-N-ACETYL-D-MANNOSAMINURONIC ACID TRANSFERASE"/>
    <property type="match status" value="1"/>
</dbReference>
<name>A0A1G8IGL4_9GAMM</name>
<organism evidence="3 4">
    <name type="scientific">Phytopseudomonas flavescens</name>
    <dbReference type="NCBI Taxonomy" id="29435"/>
    <lineage>
        <taxon>Bacteria</taxon>
        <taxon>Pseudomonadati</taxon>
        <taxon>Pseudomonadota</taxon>
        <taxon>Gammaproteobacteria</taxon>
        <taxon>Pseudomonadales</taxon>
        <taxon>Pseudomonadaceae</taxon>
        <taxon>Phytopseudomonas</taxon>
    </lineage>
</organism>
<dbReference type="EMBL" id="FNDG01000012">
    <property type="protein sequence ID" value="SDI18054.1"/>
    <property type="molecule type" value="Genomic_DNA"/>
</dbReference>
<evidence type="ECO:0000256" key="1">
    <source>
        <dbReference type="ARBA" id="ARBA00022676"/>
    </source>
</evidence>
<accession>A0A1G8IGL4</accession>